<dbReference type="AlphaFoldDB" id="Q1AYQ8"/>
<dbReference type="SUPFAM" id="SSF56112">
    <property type="entry name" value="Protein kinase-like (PK-like)"/>
    <property type="match status" value="1"/>
</dbReference>
<dbReference type="CDD" id="cd06577">
    <property type="entry name" value="PASTA_pknB"/>
    <property type="match status" value="1"/>
</dbReference>
<dbReference type="eggNOG" id="COG2815">
    <property type="taxonomic scope" value="Bacteria"/>
</dbReference>
<dbReference type="GO" id="GO:0005524">
    <property type="term" value="F:ATP binding"/>
    <property type="evidence" value="ECO:0007669"/>
    <property type="project" value="UniProtKB-UniRule"/>
</dbReference>
<keyword evidence="14" id="KW-1185">Reference proteome</keyword>
<dbReference type="PANTHER" id="PTHR43289:SF6">
    <property type="entry name" value="SERINE_THREONINE-PROTEIN KINASE NEKL-3"/>
    <property type="match status" value="1"/>
</dbReference>
<dbReference type="FunFam" id="3.30.200.20:FF:000035">
    <property type="entry name" value="Serine/threonine protein kinase Stk1"/>
    <property type="match status" value="1"/>
</dbReference>
<keyword evidence="5 10" id="KW-0547">Nucleotide-binding</keyword>
<dbReference type="FunFam" id="1.10.510.10:FF:000021">
    <property type="entry name" value="Serine/threonine protein kinase"/>
    <property type="match status" value="1"/>
</dbReference>
<accession>Q1AYQ8</accession>
<feature type="domain" description="Protein kinase" evidence="12">
    <location>
        <begin position="26"/>
        <end position="283"/>
    </location>
</feature>
<evidence type="ECO:0000313" key="14">
    <source>
        <dbReference type="Proteomes" id="UP000006637"/>
    </source>
</evidence>
<feature type="binding site" evidence="10">
    <location>
        <position position="55"/>
    </location>
    <ligand>
        <name>ATP</name>
        <dbReference type="ChEBI" id="CHEBI:30616"/>
    </ligand>
</feature>
<evidence type="ECO:0000256" key="1">
    <source>
        <dbReference type="ARBA" id="ARBA00012513"/>
    </source>
</evidence>
<feature type="transmembrane region" description="Helical" evidence="11">
    <location>
        <begin position="307"/>
        <end position="333"/>
    </location>
</feature>
<dbReference type="eggNOG" id="COG0515">
    <property type="taxonomic scope" value="Bacteria"/>
</dbReference>
<gene>
    <name evidence="13" type="ordered locus">Rxyl_0496</name>
</gene>
<dbReference type="PhylomeDB" id="Q1AYQ8"/>
<keyword evidence="11" id="KW-0472">Membrane</keyword>
<evidence type="ECO:0000256" key="5">
    <source>
        <dbReference type="ARBA" id="ARBA00022741"/>
    </source>
</evidence>
<dbReference type="GO" id="GO:0004674">
    <property type="term" value="F:protein serine/threonine kinase activity"/>
    <property type="evidence" value="ECO:0007669"/>
    <property type="project" value="UniProtKB-KW"/>
</dbReference>
<dbReference type="Gene3D" id="3.30.200.20">
    <property type="entry name" value="Phosphorylase Kinase, domain 1"/>
    <property type="match status" value="1"/>
</dbReference>
<evidence type="ECO:0000256" key="10">
    <source>
        <dbReference type="PROSITE-ProRule" id="PRU10141"/>
    </source>
</evidence>
<evidence type="ECO:0000256" key="8">
    <source>
        <dbReference type="ARBA" id="ARBA00047899"/>
    </source>
</evidence>
<dbReference type="GO" id="GO:0045717">
    <property type="term" value="P:negative regulation of fatty acid biosynthetic process"/>
    <property type="evidence" value="ECO:0007669"/>
    <property type="project" value="UniProtKB-ARBA"/>
</dbReference>
<evidence type="ECO:0000256" key="3">
    <source>
        <dbReference type="ARBA" id="ARBA00022679"/>
    </source>
</evidence>
<dbReference type="KEGG" id="rxy:Rxyl_0496"/>
<protein>
    <recommendedName>
        <fullName evidence="1">non-specific serine/threonine protein kinase</fullName>
        <ecNumber evidence="1">2.7.11.1</ecNumber>
    </recommendedName>
</protein>
<dbReference type="EC" id="2.7.11.1" evidence="1"/>
<evidence type="ECO:0000256" key="11">
    <source>
        <dbReference type="SAM" id="Phobius"/>
    </source>
</evidence>
<keyword evidence="7 10" id="KW-0067">ATP-binding</keyword>
<comment type="catalytic activity">
    <reaction evidence="9">
        <text>L-seryl-[protein] + ATP = O-phospho-L-seryl-[protein] + ADP + H(+)</text>
        <dbReference type="Rhea" id="RHEA:17989"/>
        <dbReference type="Rhea" id="RHEA-COMP:9863"/>
        <dbReference type="Rhea" id="RHEA-COMP:11604"/>
        <dbReference type="ChEBI" id="CHEBI:15378"/>
        <dbReference type="ChEBI" id="CHEBI:29999"/>
        <dbReference type="ChEBI" id="CHEBI:30616"/>
        <dbReference type="ChEBI" id="CHEBI:83421"/>
        <dbReference type="ChEBI" id="CHEBI:456216"/>
        <dbReference type="EC" id="2.7.11.1"/>
    </reaction>
</comment>
<dbReference type="InterPro" id="IPR011009">
    <property type="entry name" value="Kinase-like_dom_sf"/>
</dbReference>
<dbReference type="HOGENOM" id="CLU_000288_63_44_11"/>
<dbReference type="PROSITE" id="PS00108">
    <property type="entry name" value="PROTEIN_KINASE_ST"/>
    <property type="match status" value="1"/>
</dbReference>
<keyword evidence="11" id="KW-1133">Transmembrane helix</keyword>
<dbReference type="InterPro" id="IPR005543">
    <property type="entry name" value="PASTA_dom"/>
</dbReference>
<dbReference type="EMBL" id="CP000386">
    <property type="protein sequence ID" value="ABG03470.1"/>
    <property type="molecule type" value="Genomic_DNA"/>
</dbReference>
<evidence type="ECO:0000256" key="6">
    <source>
        <dbReference type="ARBA" id="ARBA00022777"/>
    </source>
</evidence>
<dbReference type="PROSITE" id="PS00107">
    <property type="entry name" value="PROTEIN_KINASE_ATP"/>
    <property type="match status" value="1"/>
</dbReference>
<dbReference type="Proteomes" id="UP000006637">
    <property type="component" value="Chromosome"/>
</dbReference>
<dbReference type="InterPro" id="IPR008271">
    <property type="entry name" value="Ser/Thr_kinase_AS"/>
</dbReference>
<keyword evidence="11" id="KW-0812">Transmembrane</keyword>
<evidence type="ECO:0000313" key="13">
    <source>
        <dbReference type="EMBL" id="ABG03470.1"/>
    </source>
</evidence>
<dbReference type="Pfam" id="PF00069">
    <property type="entry name" value="Pkinase"/>
    <property type="match status" value="1"/>
</dbReference>
<dbReference type="Gene3D" id="1.10.510.10">
    <property type="entry name" value="Transferase(Phosphotransferase) domain 1"/>
    <property type="match status" value="1"/>
</dbReference>
<keyword evidence="6 13" id="KW-0418">Kinase</keyword>
<evidence type="ECO:0000256" key="4">
    <source>
        <dbReference type="ARBA" id="ARBA00022737"/>
    </source>
</evidence>
<dbReference type="STRING" id="266117.Rxyl_0496"/>
<evidence type="ECO:0000256" key="2">
    <source>
        <dbReference type="ARBA" id="ARBA00022527"/>
    </source>
</evidence>
<reference evidence="13 14" key="1">
    <citation type="submission" date="2006-06" db="EMBL/GenBank/DDBJ databases">
        <title>Complete sequence of Rubrobacter xylanophilus DSM 9941.</title>
        <authorList>
            <consortium name="US DOE Joint Genome Institute"/>
            <person name="Copeland A."/>
            <person name="Lucas S."/>
            <person name="Lapidus A."/>
            <person name="Barry K."/>
            <person name="Detter J.C."/>
            <person name="Glavina del Rio T."/>
            <person name="Hammon N."/>
            <person name="Israni S."/>
            <person name="Dalin E."/>
            <person name="Tice H."/>
            <person name="Pitluck S."/>
            <person name="Munk A.C."/>
            <person name="Brettin T."/>
            <person name="Bruce D."/>
            <person name="Han C."/>
            <person name="Tapia R."/>
            <person name="Gilna P."/>
            <person name="Schmutz J."/>
            <person name="Larimer F."/>
            <person name="Land M."/>
            <person name="Hauser L."/>
            <person name="Kyrpides N."/>
            <person name="Lykidis A."/>
            <person name="da Costa M.S."/>
            <person name="Rainey F.A."/>
            <person name="Empadinhas N."/>
            <person name="Jolivet E."/>
            <person name="Battista J.R."/>
            <person name="Richardson P."/>
        </authorList>
    </citation>
    <scope>NUCLEOTIDE SEQUENCE [LARGE SCALE GENOMIC DNA]</scope>
    <source>
        <strain evidence="14">DSM 9941 / NBRC 16129 / PRD-1</strain>
    </source>
</reference>
<evidence type="ECO:0000259" key="12">
    <source>
        <dbReference type="PROSITE" id="PS50011"/>
    </source>
</evidence>
<sequence>MPIRREAAGGGRELETSAKTVFGDRYVVRERLGSGGMAVVYRAEDTLLGRDVAIKTLHRRYAEMPAFRRRFRQEARAMASLDHQNIVKVYDISPDGEAPFIVEEYVGGRDLGSLLSRQRGGRLEEPFAVRVAVQLLKALAYAHWRGVIHRDIKPSNILITPGGIVKVADFGIARLVEEDGEGDGEIIGSARYMSPEQLRGLEATQRSDVYSVGVLLYHCLTGRPPFSGDVRSLVRQHLREAPRPPRELNRGISPQMEAVILRAMAKDPEARYPSATAMLDEIEEGARQKARSGTREMPRRRMGRGRLALVSTLAVLLLGGGTAVGASGLAGYVDLSPRSSVGQAVAAEPLRSAPPGIPEVAGQEASRDAPLVPVPDVRPYFDYSAREILVNRGFKVRIVYAYREGYANRGVAWGTDPPAGTLAPAGSTVTVYSTPKDLYQPQIRTAGAAP</sequence>
<dbReference type="SMART" id="SM00220">
    <property type="entry name" value="S_TKc"/>
    <property type="match status" value="1"/>
</dbReference>
<dbReference type="PROSITE" id="PS50011">
    <property type="entry name" value="PROTEIN_KINASE_DOM"/>
    <property type="match status" value="1"/>
</dbReference>
<evidence type="ECO:0000256" key="9">
    <source>
        <dbReference type="ARBA" id="ARBA00048679"/>
    </source>
</evidence>
<comment type="catalytic activity">
    <reaction evidence="8">
        <text>L-threonyl-[protein] + ATP = O-phospho-L-threonyl-[protein] + ADP + H(+)</text>
        <dbReference type="Rhea" id="RHEA:46608"/>
        <dbReference type="Rhea" id="RHEA-COMP:11060"/>
        <dbReference type="Rhea" id="RHEA-COMP:11605"/>
        <dbReference type="ChEBI" id="CHEBI:15378"/>
        <dbReference type="ChEBI" id="CHEBI:30013"/>
        <dbReference type="ChEBI" id="CHEBI:30616"/>
        <dbReference type="ChEBI" id="CHEBI:61977"/>
        <dbReference type="ChEBI" id="CHEBI:456216"/>
        <dbReference type="EC" id="2.7.11.1"/>
    </reaction>
</comment>
<dbReference type="PANTHER" id="PTHR43289">
    <property type="entry name" value="MITOGEN-ACTIVATED PROTEIN KINASE KINASE KINASE 20-RELATED"/>
    <property type="match status" value="1"/>
</dbReference>
<proteinExistence type="predicted"/>
<keyword evidence="3" id="KW-0808">Transferase</keyword>
<keyword evidence="2 13" id="KW-0723">Serine/threonine-protein kinase</keyword>
<dbReference type="InterPro" id="IPR000719">
    <property type="entry name" value="Prot_kinase_dom"/>
</dbReference>
<dbReference type="CDD" id="cd14014">
    <property type="entry name" value="STKc_PknB_like"/>
    <property type="match status" value="1"/>
</dbReference>
<evidence type="ECO:0000256" key="7">
    <source>
        <dbReference type="ARBA" id="ARBA00022840"/>
    </source>
</evidence>
<dbReference type="InterPro" id="IPR017441">
    <property type="entry name" value="Protein_kinase_ATP_BS"/>
</dbReference>
<dbReference type="Gene3D" id="3.30.10.20">
    <property type="match status" value="1"/>
</dbReference>
<organism evidence="13 14">
    <name type="scientific">Rubrobacter xylanophilus (strain DSM 9941 / JCM 11954 / NBRC 16129 / PRD-1)</name>
    <dbReference type="NCBI Taxonomy" id="266117"/>
    <lineage>
        <taxon>Bacteria</taxon>
        <taxon>Bacillati</taxon>
        <taxon>Actinomycetota</taxon>
        <taxon>Rubrobacteria</taxon>
        <taxon>Rubrobacterales</taxon>
        <taxon>Rubrobacteraceae</taxon>
        <taxon>Rubrobacter</taxon>
    </lineage>
</organism>
<keyword evidence="4" id="KW-0677">Repeat</keyword>
<name>Q1AYQ8_RUBXD</name>